<dbReference type="GO" id="GO:0072557">
    <property type="term" value="C:IPAF inflammasome complex"/>
    <property type="evidence" value="ECO:0007669"/>
    <property type="project" value="TreeGrafter"/>
</dbReference>
<evidence type="ECO:0000256" key="4">
    <source>
        <dbReference type="SAM" id="MobiDB-lite"/>
    </source>
</evidence>
<evidence type="ECO:0000259" key="7">
    <source>
        <dbReference type="PROSITE" id="PS50209"/>
    </source>
</evidence>
<dbReference type="GO" id="GO:0004197">
    <property type="term" value="F:cysteine-type endopeptidase activity"/>
    <property type="evidence" value="ECO:0007669"/>
    <property type="project" value="InterPro"/>
</dbReference>
<dbReference type="GO" id="GO:0006508">
    <property type="term" value="P:proteolysis"/>
    <property type="evidence" value="ECO:0007669"/>
    <property type="project" value="InterPro"/>
</dbReference>
<dbReference type="EMBL" id="CAWUFR010000065">
    <property type="protein sequence ID" value="CAK6963462.1"/>
    <property type="molecule type" value="Genomic_DNA"/>
</dbReference>
<dbReference type="InterPro" id="IPR002138">
    <property type="entry name" value="Pept_C14_p10"/>
</dbReference>
<sequence length="403" mass="45661">MDGRHATEDERDKELAKVRTKFAEGVNKAVIKQLLDDLLEDGIVNDGEADSIIEENSTKTDKARALIDTVKRKGDEASRTLITRLYNRDPTLHKNLGLSSGQPAQPAPEPQMDEEWSTTLKPTTDAFWREKLNDRSTYTVTKDCIRSRVALLITNIEFTEKAMNRKGADKDEENMEKLLKALGYEVVKYTNLTGKKIEKAVIDFSKHPKLKETDSVFVVIMSHGELGAVLGVNFKKGDPEREQDKFPIDDIYKHLDTAHCQDLLNKPKIIIIQACRGEKDGSVLVSDAAVVSDDAQQPDPSLSAGEENIEDDALRRAPKEKDFIRFLSCTPDTVSYRHTDKGSFLIQYIVEALNTYAHKDHIEELFRKVTQRFDDDFPCATKRQIPTKDRCTLPKNFYLFPGL</sequence>
<evidence type="ECO:0000313" key="8">
    <source>
        <dbReference type="EMBL" id="CAK6963462.1"/>
    </source>
</evidence>
<dbReference type="InterPro" id="IPR002398">
    <property type="entry name" value="Pept_C14"/>
</dbReference>
<dbReference type="InterPro" id="IPR001309">
    <property type="entry name" value="Pept_C14_p20"/>
</dbReference>
<evidence type="ECO:0000256" key="1">
    <source>
        <dbReference type="ARBA" id="ARBA00010134"/>
    </source>
</evidence>
<dbReference type="InterPro" id="IPR001315">
    <property type="entry name" value="CARD"/>
</dbReference>
<dbReference type="PROSITE" id="PS01122">
    <property type="entry name" value="CASPASE_CYS"/>
    <property type="match status" value="1"/>
</dbReference>
<gene>
    <name evidence="8" type="ORF">FSCOSCO3_A026376</name>
</gene>
<evidence type="ECO:0000259" key="6">
    <source>
        <dbReference type="PROSITE" id="PS50208"/>
    </source>
</evidence>
<dbReference type="SMART" id="SM00115">
    <property type="entry name" value="CASc"/>
    <property type="match status" value="1"/>
</dbReference>
<dbReference type="Pfam" id="PF00619">
    <property type="entry name" value="CARD"/>
    <property type="match status" value="1"/>
</dbReference>
<dbReference type="PRINTS" id="PR00376">
    <property type="entry name" value="IL1BCENZYME"/>
</dbReference>
<dbReference type="Gene3D" id="3.40.50.1460">
    <property type="match status" value="1"/>
</dbReference>
<feature type="domain" description="Caspase family p10" evidence="5">
    <location>
        <begin position="313"/>
        <end position="401"/>
    </location>
</feature>
<dbReference type="Pfam" id="PF00656">
    <property type="entry name" value="Peptidase_C14"/>
    <property type="match status" value="1"/>
</dbReference>
<comment type="caution">
    <text evidence="8">The sequence shown here is derived from an EMBL/GenBank/DDBJ whole genome shotgun (WGS) entry which is preliminary data.</text>
</comment>
<protein>
    <submittedName>
        <fullName evidence="8">Caspase a-like</fullName>
    </submittedName>
</protein>
<dbReference type="InterPro" id="IPR033139">
    <property type="entry name" value="Caspase_cys_AS"/>
</dbReference>
<organism evidence="8 9">
    <name type="scientific">Scomber scombrus</name>
    <name type="common">Atlantic mackerel</name>
    <name type="synonym">Scomber vernalis</name>
    <dbReference type="NCBI Taxonomy" id="13677"/>
    <lineage>
        <taxon>Eukaryota</taxon>
        <taxon>Metazoa</taxon>
        <taxon>Chordata</taxon>
        <taxon>Craniata</taxon>
        <taxon>Vertebrata</taxon>
        <taxon>Euteleostomi</taxon>
        <taxon>Actinopterygii</taxon>
        <taxon>Neopterygii</taxon>
        <taxon>Teleostei</taxon>
        <taxon>Neoteleostei</taxon>
        <taxon>Acanthomorphata</taxon>
        <taxon>Pelagiaria</taxon>
        <taxon>Scombriformes</taxon>
        <taxon>Scombridae</taxon>
        <taxon>Scomber</taxon>
    </lineage>
</organism>
<name>A0AAV1NVV4_SCOSC</name>
<feature type="active site" evidence="2">
    <location>
        <position position="275"/>
    </location>
</feature>
<dbReference type="InterPro" id="IPR011600">
    <property type="entry name" value="Pept_C14_caspase"/>
</dbReference>
<dbReference type="GO" id="GO:0050727">
    <property type="term" value="P:regulation of inflammatory response"/>
    <property type="evidence" value="ECO:0007669"/>
    <property type="project" value="TreeGrafter"/>
</dbReference>
<dbReference type="InterPro" id="IPR029030">
    <property type="entry name" value="Caspase-like_dom_sf"/>
</dbReference>
<evidence type="ECO:0000259" key="5">
    <source>
        <dbReference type="PROSITE" id="PS50207"/>
    </source>
</evidence>
<dbReference type="PROSITE" id="PS50209">
    <property type="entry name" value="CARD"/>
    <property type="match status" value="1"/>
</dbReference>
<dbReference type="CDD" id="cd00032">
    <property type="entry name" value="CASc"/>
    <property type="match status" value="1"/>
</dbReference>
<accession>A0AAV1NVV4</accession>
<dbReference type="GO" id="GO:0097169">
    <property type="term" value="C:AIM2 inflammasome complex"/>
    <property type="evidence" value="ECO:0007669"/>
    <property type="project" value="TreeGrafter"/>
</dbReference>
<dbReference type="AlphaFoldDB" id="A0AAV1NVV4"/>
<dbReference type="InterPro" id="IPR015917">
    <property type="entry name" value="Pept_C14A"/>
</dbReference>
<feature type="domain" description="Caspase family p20" evidence="6">
    <location>
        <begin position="146"/>
        <end position="279"/>
    </location>
</feature>
<feature type="active site" evidence="2">
    <location>
        <position position="223"/>
    </location>
</feature>
<keyword evidence="9" id="KW-1185">Reference proteome</keyword>
<reference evidence="8 9" key="1">
    <citation type="submission" date="2024-01" db="EMBL/GenBank/DDBJ databases">
        <authorList>
            <person name="Alioto T."/>
            <person name="Alioto T."/>
            <person name="Gomez Garrido J."/>
        </authorList>
    </citation>
    <scope>NUCLEOTIDE SEQUENCE [LARGE SCALE GENOMIC DNA]</scope>
</reference>
<feature type="domain" description="CARD" evidence="7">
    <location>
        <begin position="7"/>
        <end position="100"/>
    </location>
</feature>
<dbReference type="Proteomes" id="UP001314229">
    <property type="component" value="Unassembled WGS sequence"/>
</dbReference>
<dbReference type="Gene3D" id="1.10.533.10">
    <property type="entry name" value="Death Domain, Fas"/>
    <property type="match status" value="1"/>
</dbReference>
<evidence type="ECO:0000256" key="3">
    <source>
        <dbReference type="RuleBase" id="RU003971"/>
    </source>
</evidence>
<feature type="region of interest" description="Disordered" evidence="4">
    <location>
        <begin position="92"/>
        <end position="116"/>
    </location>
</feature>
<comment type="similarity">
    <text evidence="1 3">Belongs to the peptidase C14A family.</text>
</comment>
<evidence type="ECO:0000256" key="2">
    <source>
        <dbReference type="PIRSR" id="PIRSR038001-1"/>
    </source>
</evidence>
<dbReference type="CDD" id="cd08325">
    <property type="entry name" value="CARD_CASP1-like"/>
    <property type="match status" value="1"/>
</dbReference>
<dbReference type="SUPFAM" id="SSF52129">
    <property type="entry name" value="Caspase-like"/>
    <property type="match status" value="1"/>
</dbReference>
<dbReference type="SUPFAM" id="SSF47986">
    <property type="entry name" value="DEATH domain"/>
    <property type="match status" value="1"/>
</dbReference>
<dbReference type="PROSITE" id="PS50208">
    <property type="entry name" value="CASPASE_P20"/>
    <property type="match status" value="1"/>
</dbReference>
<dbReference type="PROSITE" id="PS50207">
    <property type="entry name" value="CASPASE_P10"/>
    <property type="match status" value="1"/>
</dbReference>
<dbReference type="GO" id="GO:0072559">
    <property type="term" value="C:NLRP3 inflammasome complex"/>
    <property type="evidence" value="ECO:0007669"/>
    <property type="project" value="TreeGrafter"/>
</dbReference>
<proteinExistence type="inferred from homology"/>
<dbReference type="GO" id="GO:0042981">
    <property type="term" value="P:regulation of apoptotic process"/>
    <property type="evidence" value="ECO:0007669"/>
    <property type="project" value="InterPro"/>
</dbReference>
<dbReference type="PIRSF" id="PIRSF038001">
    <property type="entry name" value="Caspase_ICE"/>
    <property type="match status" value="1"/>
</dbReference>
<dbReference type="PANTHER" id="PTHR47901:SF3">
    <property type="entry name" value="CASPASE-1"/>
    <property type="match status" value="1"/>
</dbReference>
<dbReference type="PANTHER" id="PTHR47901">
    <property type="entry name" value="CASPASE RECRUITMENT DOMAIN-CONTAINING PROTEIN 18"/>
    <property type="match status" value="1"/>
</dbReference>
<dbReference type="InterPro" id="IPR011029">
    <property type="entry name" value="DEATH-like_dom_sf"/>
</dbReference>
<evidence type="ECO:0000313" key="9">
    <source>
        <dbReference type="Proteomes" id="UP001314229"/>
    </source>
</evidence>
<dbReference type="SMART" id="SM00114">
    <property type="entry name" value="CARD"/>
    <property type="match status" value="1"/>
</dbReference>